<dbReference type="PANTHER" id="PTHR37994:SF3">
    <property type="entry name" value="ER TRANSPORTER 6TM N-TERMINAL DOMAIN-CONTAINING PROTEIN"/>
    <property type="match status" value="1"/>
</dbReference>
<keyword evidence="2" id="KW-0472">Membrane</keyword>
<keyword evidence="5" id="KW-1185">Reference proteome</keyword>
<feature type="compositionally biased region" description="Basic and acidic residues" evidence="1">
    <location>
        <begin position="9"/>
        <end position="26"/>
    </location>
</feature>
<accession>A0A4Y9ZQI1</accession>
<feature type="transmembrane region" description="Helical" evidence="2">
    <location>
        <begin position="58"/>
        <end position="75"/>
    </location>
</feature>
<feature type="transmembrane region" description="Helical" evidence="2">
    <location>
        <begin position="199"/>
        <end position="220"/>
    </location>
</feature>
<feature type="non-terminal residue" evidence="4">
    <location>
        <position position="374"/>
    </location>
</feature>
<reference evidence="4 5" key="1">
    <citation type="submission" date="2019-02" db="EMBL/GenBank/DDBJ databases">
        <title>Genome sequencing of the rare red list fungi Hericium alpestre (H. flagellum).</title>
        <authorList>
            <person name="Buettner E."/>
            <person name="Kellner H."/>
        </authorList>
    </citation>
    <scope>NUCLEOTIDE SEQUENCE [LARGE SCALE GENOMIC DNA]</scope>
    <source>
        <strain evidence="4 5">DSM 108284</strain>
    </source>
</reference>
<gene>
    <name evidence="4" type="ORF">EWM64_g8302</name>
</gene>
<organism evidence="4 5">
    <name type="scientific">Hericium alpestre</name>
    <dbReference type="NCBI Taxonomy" id="135208"/>
    <lineage>
        <taxon>Eukaryota</taxon>
        <taxon>Fungi</taxon>
        <taxon>Dikarya</taxon>
        <taxon>Basidiomycota</taxon>
        <taxon>Agaricomycotina</taxon>
        <taxon>Agaricomycetes</taxon>
        <taxon>Russulales</taxon>
        <taxon>Hericiaceae</taxon>
        <taxon>Hericium</taxon>
    </lineage>
</organism>
<sequence length="374" mass="40697">MSQPDPAPSDDKSSNASRKDDEKHAPAAETQAARRPLLTRYIPAWVVKNVQSRKSWRLLFKCWLATWAAFILFLPNASLRVMGNAAFFSLIVAFMIPPYLPIQLYLIISSTLMVGLLLGWAIGAAGMRAALASRNQTVLKETLQKAAESVAGASNPDQVFKIEIFEGQFLDANSSVVFAVFLGFGTFIFALVRVYAPALMFLSIFGTISLDIICTIGPLFPFAQYTLSYTVVIPSAMYLAIALTVLVLVFPETLNHAYLNVVNVLLGHAEGILVMQEDVLTFQACRTDRQTVTLLSKFLNAEFSFGRWNGEDVKALEVPLTALVSRISGLISLIKYAGRHTTSATSPYDTPTPSGSATSTALPAPESKPASVFT</sequence>
<dbReference type="Pfam" id="PF10337">
    <property type="entry name" value="ArAE_2_N"/>
    <property type="match status" value="1"/>
</dbReference>
<dbReference type="Proteomes" id="UP000298061">
    <property type="component" value="Unassembled WGS sequence"/>
</dbReference>
<comment type="caution">
    <text evidence="4">The sequence shown here is derived from an EMBL/GenBank/DDBJ whole genome shotgun (WGS) entry which is preliminary data.</text>
</comment>
<feature type="transmembrane region" description="Helical" evidence="2">
    <location>
        <begin position="112"/>
        <end position="131"/>
    </location>
</feature>
<evidence type="ECO:0000313" key="5">
    <source>
        <dbReference type="Proteomes" id="UP000298061"/>
    </source>
</evidence>
<dbReference type="STRING" id="135208.A0A4Y9ZQI1"/>
<dbReference type="PANTHER" id="PTHR37994">
    <property type="entry name" value="ARAE_2_N DOMAIN-CONTAINING PROTEIN-RELATED"/>
    <property type="match status" value="1"/>
</dbReference>
<name>A0A4Y9ZQI1_9AGAM</name>
<feature type="transmembrane region" description="Helical" evidence="2">
    <location>
        <begin position="81"/>
        <end position="100"/>
    </location>
</feature>
<dbReference type="InterPro" id="IPR018823">
    <property type="entry name" value="ArAE_2_N"/>
</dbReference>
<keyword evidence="2" id="KW-0812">Transmembrane</keyword>
<dbReference type="OrthoDB" id="2274698at2759"/>
<feature type="compositionally biased region" description="Low complexity" evidence="1">
    <location>
        <begin position="351"/>
        <end position="365"/>
    </location>
</feature>
<feature type="region of interest" description="Disordered" evidence="1">
    <location>
        <begin position="342"/>
        <end position="374"/>
    </location>
</feature>
<keyword evidence="2" id="KW-1133">Transmembrane helix</keyword>
<dbReference type="EMBL" id="SFCI01001463">
    <property type="protein sequence ID" value="TFY75709.1"/>
    <property type="molecule type" value="Genomic_DNA"/>
</dbReference>
<protein>
    <recommendedName>
        <fullName evidence="3">Putative ER transporter 6TM N-terminal domain-containing protein</fullName>
    </recommendedName>
</protein>
<feature type="domain" description="Putative ER transporter 6TM N-terminal" evidence="3">
    <location>
        <begin position="43"/>
        <end position="335"/>
    </location>
</feature>
<dbReference type="AlphaFoldDB" id="A0A4Y9ZQI1"/>
<proteinExistence type="predicted"/>
<evidence type="ECO:0000256" key="2">
    <source>
        <dbReference type="SAM" id="Phobius"/>
    </source>
</evidence>
<evidence type="ECO:0000259" key="3">
    <source>
        <dbReference type="Pfam" id="PF10337"/>
    </source>
</evidence>
<evidence type="ECO:0000313" key="4">
    <source>
        <dbReference type="EMBL" id="TFY75709.1"/>
    </source>
</evidence>
<feature type="transmembrane region" description="Helical" evidence="2">
    <location>
        <begin position="226"/>
        <end position="250"/>
    </location>
</feature>
<feature type="region of interest" description="Disordered" evidence="1">
    <location>
        <begin position="1"/>
        <end position="30"/>
    </location>
</feature>
<feature type="transmembrane region" description="Helical" evidence="2">
    <location>
        <begin position="175"/>
        <end position="192"/>
    </location>
</feature>
<evidence type="ECO:0000256" key="1">
    <source>
        <dbReference type="SAM" id="MobiDB-lite"/>
    </source>
</evidence>